<dbReference type="AlphaFoldDB" id="A0AA91A2P3"/>
<gene>
    <name evidence="1" type="ORF">F7D57_08920</name>
</gene>
<dbReference type="Proteomes" id="UP000405805">
    <property type="component" value="Unassembled WGS sequence"/>
</dbReference>
<evidence type="ECO:0000313" key="1">
    <source>
        <dbReference type="EMBL" id="MQO09830.1"/>
    </source>
</evidence>
<proteinExistence type="predicted"/>
<comment type="caution">
    <text evidence="1">The sequence shown here is derived from an EMBL/GenBank/DDBJ whole genome shotgun (WGS) entry which is preliminary data.</text>
</comment>
<dbReference type="RefSeq" id="WP_153097168.1">
    <property type="nucleotide sequence ID" value="NZ_VZBP01000119.1"/>
</dbReference>
<reference evidence="2" key="1">
    <citation type="submission" date="2019-09" db="EMBL/GenBank/DDBJ databases">
        <title>Distinct polysaccharide growth profiles of human intestinal Prevotella copri isolates.</title>
        <authorList>
            <person name="Fehlner-Peach H."/>
            <person name="Magnabosco C."/>
            <person name="Raghavan V."/>
            <person name="Scher J.U."/>
            <person name="Tett A."/>
            <person name="Cox L.M."/>
            <person name="Gottsegen C."/>
            <person name="Watters A."/>
            <person name="Wiltshire- Gordon J.D."/>
            <person name="Segata N."/>
            <person name="Bonneau R."/>
            <person name="Littman D.R."/>
        </authorList>
    </citation>
    <scope>NUCLEOTIDE SEQUENCE [LARGE SCALE GENOMIC DNA]</scope>
    <source>
        <strain evidence="2">iA624</strain>
    </source>
</reference>
<evidence type="ECO:0008006" key="3">
    <source>
        <dbReference type="Google" id="ProtNLM"/>
    </source>
</evidence>
<name>A0AA91A2P3_9BACT</name>
<sequence>MDHFIPQNDYPLFAVHPRNLIPSCMLCNGHKSDNITDGEGNRKYWNAYLDTPPAENYLYCKVEDKDGLPHIRFYIQQGIIDDETFRLIKNTMDDKGQKMFQVYDNACGKFIVDLKNKLVNYVRKNGGRKTLVECFQAIKMDIDDNFEPNKCEDVVKKALIDSPIFQKCVEKELRKLGIKYNV</sequence>
<accession>A0AA91A2P3</accession>
<evidence type="ECO:0000313" key="2">
    <source>
        <dbReference type="Proteomes" id="UP000405805"/>
    </source>
</evidence>
<dbReference type="EMBL" id="VZBP01000119">
    <property type="protein sequence ID" value="MQO09830.1"/>
    <property type="molecule type" value="Genomic_DNA"/>
</dbReference>
<protein>
    <recommendedName>
        <fullName evidence="3">HNH endonuclease</fullName>
    </recommendedName>
</protein>
<organism evidence="1 2">
    <name type="scientific">Segatella copri</name>
    <dbReference type="NCBI Taxonomy" id="165179"/>
    <lineage>
        <taxon>Bacteria</taxon>
        <taxon>Pseudomonadati</taxon>
        <taxon>Bacteroidota</taxon>
        <taxon>Bacteroidia</taxon>
        <taxon>Bacteroidales</taxon>
        <taxon>Prevotellaceae</taxon>
        <taxon>Segatella</taxon>
    </lineage>
</organism>